<evidence type="ECO:0000256" key="2">
    <source>
        <dbReference type="ARBA" id="ARBA00022741"/>
    </source>
</evidence>
<proteinExistence type="predicted"/>
<comment type="caution">
    <text evidence="6">The sequence shown here is derived from an EMBL/GenBank/DDBJ whole genome shotgun (WGS) entry which is preliminary data.</text>
</comment>
<reference evidence="6" key="1">
    <citation type="journal article" date="2013" name="Environ. Microbiol.">
        <title>Microbiota from the distal guts of lean and obese adolescents exhibit partial functional redundancy besides clear differences in community structure.</title>
        <authorList>
            <person name="Ferrer M."/>
            <person name="Ruiz A."/>
            <person name="Lanza F."/>
            <person name="Haange S.B."/>
            <person name="Oberbach A."/>
            <person name="Till H."/>
            <person name="Bargiela R."/>
            <person name="Campoy C."/>
            <person name="Segura M.T."/>
            <person name="Richter M."/>
            <person name="von Bergen M."/>
            <person name="Seifert J."/>
            <person name="Suarez A."/>
        </authorList>
    </citation>
    <scope>NUCLEOTIDE SEQUENCE</scope>
</reference>
<gene>
    <name evidence="6" type="ORF">LEA_10742</name>
</gene>
<keyword evidence="3" id="KW-0067">ATP-binding</keyword>
<keyword evidence="5 6" id="KW-0030">Aminoacyl-tRNA synthetase</keyword>
<feature type="non-terminal residue" evidence="6">
    <location>
        <position position="1"/>
    </location>
</feature>
<dbReference type="InterPro" id="IPR008925">
    <property type="entry name" value="aa_tRNA-synth_I_cd-bd_sf"/>
</dbReference>
<name>K1TB06_9ZZZZ</name>
<dbReference type="GO" id="GO:0004812">
    <property type="term" value="F:aminoacyl-tRNA ligase activity"/>
    <property type="evidence" value="ECO:0007669"/>
    <property type="project" value="UniProtKB-KW"/>
</dbReference>
<dbReference type="GO" id="GO:0000049">
    <property type="term" value="F:tRNA binding"/>
    <property type="evidence" value="ECO:0007669"/>
    <property type="project" value="InterPro"/>
</dbReference>
<evidence type="ECO:0000313" key="6">
    <source>
        <dbReference type="EMBL" id="EKC64629.1"/>
    </source>
</evidence>
<keyword evidence="4" id="KW-0648">Protein biosynthesis</keyword>
<dbReference type="GO" id="GO:0006412">
    <property type="term" value="P:translation"/>
    <property type="evidence" value="ECO:0007669"/>
    <property type="project" value="UniProtKB-KW"/>
</dbReference>
<dbReference type="AlphaFoldDB" id="K1TB06"/>
<dbReference type="SUPFAM" id="SSF48163">
    <property type="entry name" value="An anticodon-binding domain of class I aminoacyl-tRNA synthetases"/>
    <property type="match status" value="1"/>
</dbReference>
<protein>
    <submittedName>
        <fullName evidence="6">Glutamyl-tRNA synthetase</fullName>
    </submittedName>
</protein>
<evidence type="ECO:0000256" key="5">
    <source>
        <dbReference type="ARBA" id="ARBA00023146"/>
    </source>
</evidence>
<evidence type="ECO:0000256" key="4">
    <source>
        <dbReference type="ARBA" id="ARBA00022917"/>
    </source>
</evidence>
<sequence length="178" mass="20511">SASGALFDFVKLTDISKNVISKMPAAKVFELSNEWAKEYNEKLANLYAKDEQYATAILNIDRENKKPRKDIAKWSDIPQYISYMYDETFTPCFELCGNATNELAVDVLEKYIDVVNLDDDKDTWFNRIKDICAPCGCTPNVKEYKKNPDDFKGHVGDVSMHMVRHYLQSNKNRCQQTT</sequence>
<dbReference type="EMBL" id="AJWY01007228">
    <property type="protein sequence ID" value="EKC64629.1"/>
    <property type="molecule type" value="Genomic_DNA"/>
</dbReference>
<evidence type="ECO:0000256" key="1">
    <source>
        <dbReference type="ARBA" id="ARBA00022598"/>
    </source>
</evidence>
<accession>K1TB06</accession>
<organism evidence="6">
    <name type="scientific">human gut metagenome</name>
    <dbReference type="NCBI Taxonomy" id="408170"/>
    <lineage>
        <taxon>unclassified sequences</taxon>
        <taxon>metagenomes</taxon>
        <taxon>organismal metagenomes</taxon>
    </lineage>
</organism>
<dbReference type="GO" id="GO:0005524">
    <property type="term" value="F:ATP binding"/>
    <property type="evidence" value="ECO:0007669"/>
    <property type="project" value="UniProtKB-KW"/>
</dbReference>
<evidence type="ECO:0000256" key="3">
    <source>
        <dbReference type="ARBA" id="ARBA00022840"/>
    </source>
</evidence>
<keyword evidence="1" id="KW-0436">Ligase</keyword>
<keyword evidence="2" id="KW-0547">Nucleotide-binding</keyword>